<evidence type="ECO:0000313" key="1">
    <source>
        <dbReference type="EMBL" id="CAH2239851.1"/>
    </source>
</evidence>
<dbReference type="Proteomes" id="UP000838756">
    <property type="component" value="Unassembled WGS sequence"/>
</dbReference>
<dbReference type="OrthoDB" id="407509at2759"/>
<comment type="caution">
    <text evidence="1">The sequence shown here is derived from an EMBL/GenBank/DDBJ whole genome shotgun (WGS) entry which is preliminary data.</text>
</comment>
<dbReference type="AlphaFoldDB" id="A0A8S4RSL3"/>
<accession>A0A8S4RSL3</accession>
<reference evidence="1" key="1">
    <citation type="submission" date="2022-03" db="EMBL/GenBank/DDBJ databases">
        <authorList>
            <person name="Lindestad O."/>
        </authorList>
    </citation>
    <scope>NUCLEOTIDE SEQUENCE</scope>
</reference>
<proteinExistence type="predicted"/>
<gene>
    <name evidence="1" type="primary">jg4541</name>
    <name evidence="1" type="ORF">PAEG_LOCUS16492</name>
</gene>
<keyword evidence="2" id="KW-1185">Reference proteome</keyword>
<evidence type="ECO:0000313" key="2">
    <source>
        <dbReference type="Proteomes" id="UP000838756"/>
    </source>
</evidence>
<dbReference type="EMBL" id="CAKXAJ010025464">
    <property type="protein sequence ID" value="CAH2239851.1"/>
    <property type="molecule type" value="Genomic_DNA"/>
</dbReference>
<organism evidence="1 2">
    <name type="scientific">Pararge aegeria aegeria</name>
    <dbReference type="NCBI Taxonomy" id="348720"/>
    <lineage>
        <taxon>Eukaryota</taxon>
        <taxon>Metazoa</taxon>
        <taxon>Ecdysozoa</taxon>
        <taxon>Arthropoda</taxon>
        <taxon>Hexapoda</taxon>
        <taxon>Insecta</taxon>
        <taxon>Pterygota</taxon>
        <taxon>Neoptera</taxon>
        <taxon>Endopterygota</taxon>
        <taxon>Lepidoptera</taxon>
        <taxon>Glossata</taxon>
        <taxon>Ditrysia</taxon>
        <taxon>Papilionoidea</taxon>
        <taxon>Nymphalidae</taxon>
        <taxon>Satyrinae</taxon>
        <taxon>Satyrini</taxon>
        <taxon>Parargina</taxon>
        <taxon>Pararge</taxon>
    </lineage>
</organism>
<name>A0A8S4RSL3_9NEOP</name>
<sequence length="93" mass="10593">MGLIRRIRVTQRAMHIVRRGDGRWGPKVLDWQPRTGKGSVGQPPTRWTDDIRRVAVDFGFAEFLAGFFSVESASRTGGRVTTNRQTLRFQSEC</sequence>
<protein>
    <submittedName>
        <fullName evidence="1">Jg4541 protein</fullName>
    </submittedName>
</protein>